<keyword evidence="3" id="KW-1185">Reference proteome</keyword>
<keyword evidence="1" id="KW-1133">Transmembrane helix</keyword>
<organism evidence="2 3">
    <name type="scientific">Haladaptatus paucihalophilus DX253</name>
    <dbReference type="NCBI Taxonomy" id="797209"/>
    <lineage>
        <taxon>Archaea</taxon>
        <taxon>Methanobacteriati</taxon>
        <taxon>Methanobacteriota</taxon>
        <taxon>Stenosarchaea group</taxon>
        <taxon>Halobacteria</taxon>
        <taxon>Halobacteriales</taxon>
        <taxon>Haladaptataceae</taxon>
        <taxon>Haladaptatus</taxon>
    </lineage>
</organism>
<accession>A0A1M6QZI5</accession>
<dbReference type="OrthoDB" id="247846at2157"/>
<name>A0A1M6QZI5_HALPU</name>
<proteinExistence type="predicted"/>
<reference evidence="3" key="1">
    <citation type="submission" date="2016-11" db="EMBL/GenBank/DDBJ databases">
        <authorList>
            <person name="Varghese N."/>
            <person name="Submissions S."/>
        </authorList>
    </citation>
    <scope>NUCLEOTIDE SEQUENCE [LARGE SCALE GENOMIC DNA]</scope>
    <source>
        <strain evidence="3">DX253</strain>
    </source>
</reference>
<keyword evidence="1" id="KW-0812">Transmembrane</keyword>
<protein>
    <submittedName>
        <fullName evidence="2">Uncharacterized protein</fullName>
    </submittedName>
</protein>
<evidence type="ECO:0000313" key="3">
    <source>
        <dbReference type="Proteomes" id="UP000184203"/>
    </source>
</evidence>
<dbReference type="EMBL" id="FRAN01000001">
    <property type="protein sequence ID" value="SHK25546.1"/>
    <property type="molecule type" value="Genomic_DNA"/>
</dbReference>
<sequence>MCRGRSETPRDGSRSSRAQLSLSVVEAGIGVVLVLGVTMGFAFGVPSPNTRGTQLDLYAKDTGAVLVHEAPRHHGATRLAEIIESKESFRREKSALETRVDRILPDNLMFRVETPYGSVGYRRPGGVPVGVSTVTTTNGDVTIWVWYV</sequence>
<gene>
    <name evidence="2" type="ORF">SAMN05444342_1118</name>
</gene>
<evidence type="ECO:0000313" key="2">
    <source>
        <dbReference type="EMBL" id="SHK25546.1"/>
    </source>
</evidence>
<feature type="transmembrane region" description="Helical" evidence="1">
    <location>
        <begin position="20"/>
        <end position="45"/>
    </location>
</feature>
<dbReference type="InterPro" id="IPR055686">
    <property type="entry name" value="DUF7262"/>
</dbReference>
<evidence type="ECO:0000256" key="1">
    <source>
        <dbReference type="SAM" id="Phobius"/>
    </source>
</evidence>
<dbReference type="RefSeq" id="WP_018128959.1">
    <property type="nucleotide sequence ID" value="NZ_AEMG01000019.1"/>
</dbReference>
<dbReference type="Proteomes" id="UP000184203">
    <property type="component" value="Unassembled WGS sequence"/>
</dbReference>
<keyword evidence="1" id="KW-0472">Membrane</keyword>
<dbReference type="Pfam" id="PF23923">
    <property type="entry name" value="DUF7262"/>
    <property type="match status" value="1"/>
</dbReference>
<dbReference type="AlphaFoldDB" id="A0A1M6QZI5"/>